<dbReference type="EMBL" id="CP068570">
    <property type="protein sequence ID" value="QQZ48734.1"/>
    <property type="molecule type" value="Genomic_DNA"/>
</dbReference>
<accession>A0A974P1L8</accession>
<evidence type="ECO:0000313" key="1">
    <source>
        <dbReference type="EMBL" id="QQZ48734.1"/>
    </source>
</evidence>
<evidence type="ECO:0008006" key="2">
    <source>
        <dbReference type="Google" id="ProtNLM"/>
    </source>
</evidence>
<protein>
    <recommendedName>
        <fullName evidence="2">RcnB family protein</fullName>
    </recommendedName>
</protein>
<organism evidence="1">
    <name type="scientific">Phenylobacterium glaciei</name>
    <dbReference type="NCBI Taxonomy" id="2803784"/>
    <lineage>
        <taxon>Bacteria</taxon>
        <taxon>Pseudomonadati</taxon>
        <taxon>Pseudomonadota</taxon>
        <taxon>Alphaproteobacteria</taxon>
        <taxon>Caulobacterales</taxon>
        <taxon>Caulobacteraceae</taxon>
        <taxon>Phenylobacterium</taxon>
    </lineage>
</organism>
<gene>
    <name evidence="1" type="ORF">JKL49_14930</name>
</gene>
<reference evidence="1" key="1">
    <citation type="submission" date="2021-01" db="EMBL/GenBank/DDBJ databases">
        <title>Genome sequence of Phenylobacterium sp. 20VBR1 isolated from a valley glaceir, Ny-Alesund, Svalbard.</title>
        <authorList>
            <person name="Thomas F.A."/>
            <person name="Krishnan K.P."/>
            <person name="Sinha R.K."/>
        </authorList>
    </citation>
    <scope>NUCLEOTIDE SEQUENCE</scope>
    <source>
        <strain evidence="1">20VBR1</strain>
    </source>
</reference>
<proteinExistence type="predicted"/>
<dbReference type="AlphaFoldDB" id="A0A974P1L8"/>
<name>A0A974P1L8_9CAUL</name>
<sequence>MTALAAISGGLAIAAGAQAQSWESRAGYSQPSREERCDCYDYGARQDRYPYDDGRGGYYQDSRQGYAPAACRQQLLRPPGGGGQNNMGYFAQYEPGRSAFRPGLILPPYFRGYMVTDNRLARKRGYAWYKVGNEYIRASTSSGEVTSIVTFPEPGRDRRRSHLHATFRRGSA</sequence>